<reference evidence="1 2" key="1">
    <citation type="submission" date="2015-11" db="EMBL/GenBank/DDBJ databases">
        <title>Evidence for parallel genomic evolution in an endosymbiosis of termite gut flagellates.</title>
        <authorList>
            <person name="Zheng H."/>
        </authorList>
    </citation>
    <scope>NUCLEOTIDE SEQUENCE [LARGE SCALE GENOMIC DNA]</scope>
    <source>
        <strain evidence="1 2">CET450</strain>
    </source>
</reference>
<dbReference type="EMBL" id="LNVX01000235">
    <property type="protein sequence ID" value="OEG71087.1"/>
    <property type="molecule type" value="Genomic_DNA"/>
</dbReference>
<keyword evidence="2" id="KW-1185">Reference proteome</keyword>
<name>A0A1E5IKR4_ENDTX</name>
<dbReference type="Proteomes" id="UP000095237">
    <property type="component" value="Unassembled WGS sequence"/>
</dbReference>
<evidence type="ECO:0000313" key="2">
    <source>
        <dbReference type="Proteomes" id="UP000095237"/>
    </source>
</evidence>
<comment type="caution">
    <text evidence="1">The sequence shown here is derived from an EMBL/GenBank/DDBJ whole genome shotgun (WGS) entry which is preliminary data.</text>
</comment>
<sequence length="65" mass="7034">MGTLNKGISVVVDAVGVGATKYRNEKIKDYFFAIIMGSVCFEIAAESADKTSEGSERLKQNCLTK</sequence>
<evidence type="ECO:0000313" key="1">
    <source>
        <dbReference type="EMBL" id="OEG71087.1"/>
    </source>
</evidence>
<proteinExistence type="predicted"/>
<protein>
    <submittedName>
        <fullName evidence="1">Uncharacterized protein</fullName>
    </submittedName>
</protein>
<organism evidence="1 2">
    <name type="scientific">Endomicrobium trichonymphae</name>
    <dbReference type="NCBI Taxonomy" id="1408204"/>
    <lineage>
        <taxon>Bacteria</taxon>
        <taxon>Pseudomonadati</taxon>
        <taxon>Elusimicrobiota</taxon>
        <taxon>Endomicrobiia</taxon>
        <taxon>Endomicrobiales</taxon>
        <taxon>Endomicrobiaceae</taxon>
        <taxon>Candidatus Endomicrobiellum</taxon>
    </lineage>
</organism>
<gene>
    <name evidence="1" type="ORF">ATZ36_16370</name>
</gene>
<dbReference type="AlphaFoldDB" id="A0A1E5IKR4"/>
<accession>A0A1E5IKR4</accession>